<comment type="subunit">
    <text evidence="2 9">Homodimer.</text>
</comment>
<dbReference type="PIRSF" id="PIRSF001549">
    <property type="entry name" value="His-tRNA_synth"/>
    <property type="match status" value="1"/>
</dbReference>
<evidence type="ECO:0000313" key="13">
    <source>
        <dbReference type="Proteomes" id="UP000198923"/>
    </source>
</evidence>
<dbReference type="Proteomes" id="UP000198923">
    <property type="component" value="Unassembled WGS sequence"/>
</dbReference>
<evidence type="ECO:0000256" key="9">
    <source>
        <dbReference type="HAMAP-Rule" id="MF_00127"/>
    </source>
</evidence>
<dbReference type="GO" id="GO:0004821">
    <property type="term" value="F:histidine-tRNA ligase activity"/>
    <property type="evidence" value="ECO:0007669"/>
    <property type="project" value="UniProtKB-UniRule"/>
</dbReference>
<evidence type="ECO:0000256" key="10">
    <source>
        <dbReference type="PIRSR" id="PIRSR001549-1"/>
    </source>
</evidence>
<feature type="binding site" evidence="10">
    <location>
        <begin position="86"/>
        <end position="88"/>
    </location>
    <ligand>
        <name>L-histidine</name>
        <dbReference type="ChEBI" id="CHEBI:57595"/>
    </ligand>
</feature>
<feature type="binding site" evidence="10">
    <location>
        <position position="116"/>
    </location>
    <ligand>
        <name>L-histidine</name>
        <dbReference type="ChEBI" id="CHEBI:57595"/>
    </ligand>
</feature>
<reference evidence="12 13" key="1">
    <citation type="submission" date="2016-10" db="EMBL/GenBank/DDBJ databases">
        <authorList>
            <person name="de Groot N.N."/>
        </authorList>
    </citation>
    <scope>NUCLEOTIDE SEQUENCE [LARGE SCALE GENOMIC DNA]</scope>
    <source>
        <strain evidence="12 13">CPCC 201354</strain>
    </source>
</reference>
<dbReference type="InterPro" id="IPR015807">
    <property type="entry name" value="His-tRNA-ligase"/>
</dbReference>
<dbReference type="Gene3D" id="3.30.930.10">
    <property type="entry name" value="Bira Bifunctional Protein, Domain 2"/>
    <property type="match status" value="1"/>
</dbReference>
<evidence type="ECO:0000313" key="12">
    <source>
        <dbReference type="EMBL" id="SDH15516.1"/>
    </source>
</evidence>
<dbReference type="PROSITE" id="PS50862">
    <property type="entry name" value="AA_TRNA_LIGASE_II"/>
    <property type="match status" value="1"/>
</dbReference>
<dbReference type="PANTHER" id="PTHR11476">
    <property type="entry name" value="HISTIDYL-TRNA SYNTHETASE"/>
    <property type="match status" value="1"/>
</dbReference>
<dbReference type="EMBL" id="FNCN01000012">
    <property type="protein sequence ID" value="SDH15516.1"/>
    <property type="molecule type" value="Genomic_DNA"/>
</dbReference>
<protein>
    <recommendedName>
        <fullName evidence="9">Histidine--tRNA ligase</fullName>
        <ecNumber evidence="9">6.1.1.21</ecNumber>
    </recommendedName>
    <alternativeName>
        <fullName evidence="9">Histidyl-tRNA synthetase</fullName>
        <shortName evidence="9">HisRS</shortName>
    </alternativeName>
</protein>
<dbReference type="GO" id="GO:0006427">
    <property type="term" value="P:histidyl-tRNA aminoacylation"/>
    <property type="evidence" value="ECO:0007669"/>
    <property type="project" value="UniProtKB-UniRule"/>
</dbReference>
<organism evidence="12 13">
    <name type="scientific">Sinosporangium album</name>
    <dbReference type="NCBI Taxonomy" id="504805"/>
    <lineage>
        <taxon>Bacteria</taxon>
        <taxon>Bacillati</taxon>
        <taxon>Actinomycetota</taxon>
        <taxon>Actinomycetes</taxon>
        <taxon>Streptosporangiales</taxon>
        <taxon>Streptosporangiaceae</taxon>
        <taxon>Sinosporangium</taxon>
    </lineage>
</organism>
<evidence type="ECO:0000256" key="3">
    <source>
        <dbReference type="ARBA" id="ARBA00022490"/>
    </source>
</evidence>
<comment type="similarity">
    <text evidence="1 9">Belongs to the class-II aminoacyl-tRNA synthetase family.</text>
</comment>
<evidence type="ECO:0000256" key="7">
    <source>
        <dbReference type="ARBA" id="ARBA00023146"/>
    </source>
</evidence>
<dbReference type="PANTHER" id="PTHR11476:SF7">
    <property type="entry name" value="HISTIDINE--TRNA LIGASE"/>
    <property type="match status" value="1"/>
</dbReference>
<keyword evidence="5 9" id="KW-0067">ATP-binding</keyword>
<keyword evidence="4 9" id="KW-0547">Nucleotide-binding</keyword>
<name>A0A1G8A3Q9_9ACTN</name>
<evidence type="ECO:0000256" key="6">
    <source>
        <dbReference type="ARBA" id="ARBA00022917"/>
    </source>
</evidence>
<dbReference type="RefSeq" id="WP_093170950.1">
    <property type="nucleotide sequence ID" value="NZ_FNCN01000012.1"/>
</dbReference>
<dbReference type="InterPro" id="IPR041715">
    <property type="entry name" value="HisRS-like_core"/>
</dbReference>
<dbReference type="GO" id="GO:0005524">
    <property type="term" value="F:ATP binding"/>
    <property type="evidence" value="ECO:0007669"/>
    <property type="project" value="UniProtKB-UniRule"/>
</dbReference>
<proteinExistence type="inferred from homology"/>
<dbReference type="OrthoDB" id="9800814at2"/>
<evidence type="ECO:0000256" key="2">
    <source>
        <dbReference type="ARBA" id="ARBA00011738"/>
    </source>
</evidence>
<evidence type="ECO:0000259" key="11">
    <source>
        <dbReference type="PROSITE" id="PS50862"/>
    </source>
</evidence>
<feature type="binding site" evidence="10">
    <location>
        <position position="134"/>
    </location>
    <ligand>
        <name>L-histidine</name>
        <dbReference type="ChEBI" id="CHEBI:57595"/>
    </ligand>
</feature>
<dbReference type="SUPFAM" id="SSF55681">
    <property type="entry name" value="Class II aaRS and biotin synthetases"/>
    <property type="match status" value="1"/>
</dbReference>
<dbReference type="InterPro" id="IPR006195">
    <property type="entry name" value="aa-tRNA-synth_II"/>
</dbReference>
<keyword evidence="7 9" id="KW-0030">Aminoacyl-tRNA synthetase</keyword>
<evidence type="ECO:0000256" key="5">
    <source>
        <dbReference type="ARBA" id="ARBA00022840"/>
    </source>
</evidence>
<dbReference type="InterPro" id="IPR004154">
    <property type="entry name" value="Anticodon-bd"/>
</dbReference>
<feature type="domain" description="Aminoacyl-transfer RNA synthetases class-II family profile" evidence="11">
    <location>
        <begin position="1"/>
        <end position="270"/>
    </location>
</feature>
<feature type="binding site" evidence="10">
    <location>
        <position position="130"/>
    </location>
    <ligand>
        <name>L-histidine</name>
        <dbReference type="ChEBI" id="CHEBI:57595"/>
    </ligand>
</feature>
<evidence type="ECO:0000256" key="8">
    <source>
        <dbReference type="ARBA" id="ARBA00047639"/>
    </source>
</evidence>
<dbReference type="SUPFAM" id="SSF52954">
    <property type="entry name" value="Class II aaRS ABD-related"/>
    <property type="match status" value="1"/>
</dbReference>
<accession>A0A1G8A3Q9</accession>
<gene>
    <name evidence="9" type="primary">hisS</name>
    <name evidence="12" type="ORF">SAMN05421505_1121</name>
</gene>
<dbReference type="InterPro" id="IPR004516">
    <property type="entry name" value="HisRS/HisZ"/>
</dbReference>
<feature type="binding site" evidence="10">
    <location>
        <position position="274"/>
    </location>
    <ligand>
        <name>L-histidine</name>
        <dbReference type="ChEBI" id="CHEBI:57595"/>
    </ligand>
</feature>
<keyword evidence="6 9" id="KW-0648">Protein biosynthesis</keyword>
<dbReference type="EC" id="6.1.1.21" evidence="9"/>
<dbReference type="Pfam" id="PF03129">
    <property type="entry name" value="HGTP_anticodon"/>
    <property type="match status" value="1"/>
</dbReference>
<dbReference type="Pfam" id="PF13393">
    <property type="entry name" value="tRNA-synt_His"/>
    <property type="match status" value="1"/>
</dbReference>
<dbReference type="Gene3D" id="3.40.50.800">
    <property type="entry name" value="Anticodon-binding domain"/>
    <property type="match status" value="1"/>
</dbReference>
<feature type="binding site" evidence="10">
    <location>
        <begin position="278"/>
        <end position="279"/>
    </location>
    <ligand>
        <name>L-histidine</name>
        <dbReference type="ChEBI" id="CHEBI:57595"/>
    </ligand>
</feature>
<dbReference type="GO" id="GO:0005737">
    <property type="term" value="C:cytoplasm"/>
    <property type="evidence" value="ECO:0007669"/>
    <property type="project" value="UniProtKB-SubCell"/>
</dbReference>
<dbReference type="NCBIfam" id="TIGR00442">
    <property type="entry name" value="hisS"/>
    <property type="match status" value="1"/>
</dbReference>
<keyword evidence="13" id="KW-1185">Reference proteome</keyword>
<dbReference type="STRING" id="504805.SAMN05421505_1121"/>
<dbReference type="InterPro" id="IPR045864">
    <property type="entry name" value="aa-tRNA-synth_II/BPL/LPL"/>
</dbReference>
<evidence type="ECO:0000256" key="4">
    <source>
        <dbReference type="ARBA" id="ARBA00022741"/>
    </source>
</evidence>
<dbReference type="InterPro" id="IPR036621">
    <property type="entry name" value="Anticodon-bd_dom_sf"/>
</dbReference>
<keyword evidence="3 9" id="KW-0963">Cytoplasm</keyword>
<comment type="catalytic activity">
    <reaction evidence="8 9">
        <text>tRNA(His) + L-histidine + ATP = L-histidyl-tRNA(His) + AMP + diphosphate + H(+)</text>
        <dbReference type="Rhea" id="RHEA:17313"/>
        <dbReference type="Rhea" id="RHEA-COMP:9665"/>
        <dbReference type="Rhea" id="RHEA-COMP:9689"/>
        <dbReference type="ChEBI" id="CHEBI:15378"/>
        <dbReference type="ChEBI" id="CHEBI:30616"/>
        <dbReference type="ChEBI" id="CHEBI:33019"/>
        <dbReference type="ChEBI" id="CHEBI:57595"/>
        <dbReference type="ChEBI" id="CHEBI:78442"/>
        <dbReference type="ChEBI" id="CHEBI:78527"/>
        <dbReference type="ChEBI" id="CHEBI:456215"/>
        <dbReference type="EC" id="6.1.1.21"/>
    </reaction>
</comment>
<keyword evidence="9" id="KW-0436">Ligase</keyword>
<comment type="subcellular location">
    <subcellularLocation>
        <location evidence="9">Cytoplasm</location>
    </subcellularLocation>
</comment>
<dbReference type="CDD" id="cd00773">
    <property type="entry name" value="HisRS-like_core"/>
    <property type="match status" value="1"/>
</dbReference>
<evidence type="ECO:0000256" key="1">
    <source>
        <dbReference type="ARBA" id="ARBA00008226"/>
    </source>
</evidence>
<dbReference type="AlphaFoldDB" id="A0A1G8A3Q9"/>
<sequence>MAQAAQAPSGTRDFLADEVRRRKAAFATVSEVFERYGFDPLETPAFERLEVVTGKYGEEASQLLFKILRRGVHEASGKPDLALRYDHTVPLARVIGTHGAALPSPFKRYAIGPVWRADRPQEGRFREFVQCDIDTVGSTSPIADAEIVCALADGLEALGVERFRFLVNSREALRGLLEVYDIEASIGDGVLATLDKLDKIGTQAVAKELVDDRGLEMSVAERLAEDLAADDPGLIRAKLAASERGQKGMAEVDRLLELTAELGERIVFAPRMVRGLDYYTGAIYEVVAEGFPGAIAAGGRYDGLVATLGGPDMPACGGSIGIERILAIQGAKEIEAAGLDVALTVLGGEVELMSLAGRLRSRGLRVGTYLGSSGKLGKQIQWANARNARFTVLYGPDEQAVGEVTIRDMRSGDQTRVPVGEAPDHLARGVRD</sequence>
<dbReference type="HAMAP" id="MF_00127">
    <property type="entry name" value="His_tRNA_synth"/>
    <property type="match status" value="1"/>
</dbReference>